<evidence type="ECO:0000259" key="5">
    <source>
        <dbReference type="Pfam" id="PF00891"/>
    </source>
</evidence>
<sequence>MNDNAATMPQEIPPEAILSQMLFGGLMQQSISIAAKFGIADLLGEKPQTAEELAAATETHAPSLYRILRLLASVGIFSETADRKFELTPLAESLRRDAPNSMRDVAIMQGEEWNWRNYGELRHSVKTGETAQGKAHGIPLFEFLTRNPEDEALFSRAMVNLSSSVIPPIVEAYDFSGAGKLVDIAGGHGFLLAAILKANPHLQGVLFDQSTVIDSAVESLKKQDINDRVEFVPGDFFESVPAGADIYTMKHIIHDWNDDECIRILQNIHRAMNEKGKVLIVEMVVPEGNAPSPSKVMDIQMLIATGGKERTEAEYRKLLESSGFNLTRIIPTRSPFSIVEAVKS</sequence>
<keyword evidence="1 7" id="KW-0489">Methyltransferase</keyword>
<evidence type="ECO:0000313" key="7">
    <source>
        <dbReference type="EMBL" id="CAA9389120.1"/>
    </source>
</evidence>
<dbReference type="PANTHER" id="PTHR43712">
    <property type="entry name" value="PUTATIVE (AFU_ORTHOLOGUE AFUA_4G14580)-RELATED"/>
    <property type="match status" value="1"/>
</dbReference>
<dbReference type="GO" id="GO:0008171">
    <property type="term" value="F:O-methyltransferase activity"/>
    <property type="evidence" value="ECO:0007669"/>
    <property type="project" value="InterPro"/>
</dbReference>
<proteinExistence type="predicted"/>
<protein>
    <submittedName>
        <fullName evidence="7">Similar to O-demethylpuromycin-O-methyltransferase</fullName>
    </submittedName>
</protein>
<accession>A0A6J4NIH7</accession>
<dbReference type="InterPro" id="IPR012967">
    <property type="entry name" value="COMT_dimerisation"/>
</dbReference>
<evidence type="ECO:0000259" key="6">
    <source>
        <dbReference type="Pfam" id="PF08100"/>
    </source>
</evidence>
<dbReference type="SUPFAM" id="SSF46785">
    <property type="entry name" value="Winged helix' DNA-binding domain"/>
    <property type="match status" value="1"/>
</dbReference>
<dbReference type="Gene3D" id="3.40.50.150">
    <property type="entry name" value="Vaccinia Virus protein VP39"/>
    <property type="match status" value="1"/>
</dbReference>
<dbReference type="AlphaFoldDB" id="A0A6J4NIH7"/>
<dbReference type="GO" id="GO:0032259">
    <property type="term" value="P:methylation"/>
    <property type="evidence" value="ECO:0007669"/>
    <property type="project" value="UniProtKB-KW"/>
</dbReference>
<dbReference type="Pfam" id="PF00891">
    <property type="entry name" value="Methyltransf_2"/>
    <property type="match status" value="1"/>
</dbReference>
<reference evidence="7" key="1">
    <citation type="submission" date="2020-02" db="EMBL/GenBank/DDBJ databases">
        <authorList>
            <person name="Meier V. D."/>
        </authorList>
    </citation>
    <scope>NUCLEOTIDE SEQUENCE</scope>
    <source>
        <strain evidence="7">AVDCRST_MAG74</strain>
    </source>
</reference>
<dbReference type="InterPro" id="IPR029063">
    <property type="entry name" value="SAM-dependent_MTases_sf"/>
</dbReference>
<feature type="domain" description="O-methyltransferase dimerisation" evidence="6">
    <location>
        <begin position="21"/>
        <end position="94"/>
    </location>
</feature>
<evidence type="ECO:0000256" key="3">
    <source>
        <dbReference type="ARBA" id="ARBA00022691"/>
    </source>
</evidence>
<dbReference type="Gene3D" id="1.10.10.10">
    <property type="entry name" value="Winged helix-like DNA-binding domain superfamily/Winged helix DNA-binding domain"/>
    <property type="match status" value="1"/>
</dbReference>
<dbReference type="Pfam" id="PF08100">
    <property type="entry name" value="Dimerisation"/>
    <property type="match status" value="1"/>
</dbReference>
<name>A0A6J4NIH7_9BACT</name>
<dbReference type="PANTHER" id="PTHR43712:SF2">
    <property type="entry name" value="O-METHYLTRANSFERASE CICE"/>
    <property type="match status" value="1"/>
</dbReference>
<feature type="active site" description="Proton acceptor" evidence="4">
    <location>
        <position position="254"/>
    </location>
</feature>
<evidence type="ECO:0000256" key="4">
    <source>
        <dbReference type="PIRSR" id="PIRSR005739-1"/>
    </source>
</evidence>
<dbReference type="EMBL" id="CADCUR010000069">
    <property type="protein sequence ID" value="CAA9389120.1"/>
    <property type="molecule type" value="Genomic_DNA"/>
</dbReference>
<dbReference type="PROSITE" id="PS51683">
    <property type="entry name" value="SAM_OMT_II"/>
    <property type="match status" value="1"/>
</dbReference>
<evidence type="ECO:0000256" key="1">
    <source>
        <dbReference type="ARBA" id="ARBA00022603"/>
    </source>
</evidence>
<evidence type="ECO:0000256" key="2">
    <source>
        <dbReference type="ARBA" id="ARBA00022679"/>
    </source>
</evidence>
<dbReference type="SUPFAM" id="SSF53335">
    <property type="entry name" value="S-adenosyl-L-methionine-dependent methyltransferases"/>
    <property type="match status" value="1"/>
</dbReference>
<feature type="domain" description="O-methyltransferase C-terminal" evidence="5">
    <location>
        <begin position="118"/>
        <end position="325"/>
    </location>
</feature>
<dbReference type="GO" id="GO:0046983">
    <property type="term" value="F:protein dimerization activity"/>
    <property type="evidence" value="ECO:0007669"/>
    <property type="project" value="InterPro"/>
</dbReference>
<dbReference type="InterPro" id="IPR001077">
    <property type="entry name" value="COMT_C"/>
</dbReference>
<keyword evidence="3" id="KW-0949">S-adenosyl-L-methionine</keyword>
<organism evidence="7">
    <name type="scientific">uncultured Pyrinomonadaceae bacterium</name>
    <dbReference type="NCBI Taxonomy" id="2283094"/>
    <lineage>
        <taxon>Bacteria</taxon>
        <taxon>Pseudomonadati</taxon>
        <taxon>Acidobacteriota</taxon>
        <taxon>Blastocatellia</taxon>
        <taxon>Blastocatellales</taxon>
        <taxon>Pyrinomonadaceae</taxon>
        <taxon>environmental samples</taxon>
    </lineage>
</organism>
<keyword evidence="2 7" id="KW-0808">Transferase</keyword>
<dbReference type="PIRSF" id="PIRSF005739">
    <property type="entry name" value="O-mtase"/>
    <property type="match status" value="1"/>
</dbReference>
<dbReference type="InterPro" id="IPR036388">
    <property type="entry name" value="WH-like_DNA-bd_sf"/>
</dbReference>
<dbReference type="CDD" id="cd02440">
    <property type="entry name" value="AdoMet_MTases"/>
    <property type="match status" value="1"/>
</dbReference>
<dbReference type="InterPro" id="IPR016461">
    <property type="entry name" value="COMT-like"/>
</dbReference>
<gene>
    <name evidence="7" type="ORF">AVDCRST_MAG74-887</name>
</gene>
<dbReference type="InterPro" id="IPR036390">
    <property type="entry name" value="WH_DNA-bd_sf"/>
</dbReference>